<keyword evidence="3" id="KW-1185">Reference proteome</keyword>
<proteinExistence type="predicted"/>
<dbReference type="EMBL" id="JBJQOH010000002">
    <property type="protein sequence ID" value="KAL3696035.1"/>
    <property type="molecule type" value="Genomic_DNA"/>
</dbReference>
<name>A0ABD3I113_9MARC</name>
<protein>
    <submittedName>
        <fullName evidence="2">Uncharacterized protein</fullName>
    </submittedName>
</protein>
<dbReference type="AlphaFoldDB" id="A0ABD3I113"/>
<organism evidence="2 3">
    <name type="scientific">Riccia sorocarpa</name>
    <dbReference type="NCBI Taxonomy" id="122646"/>
    <lineage>
        <taxon>Eukaryota</taxon>
        <taxon>Viridiplantae</taxon>
        <taxon>Streptophyta</taxon>
        <taxon>Embryophyta</taxon>
        <taxon>Marchantiophyta</taxon>
        <taxon>Marchantiopsida</taxon>
        <taxon>Marchantiidae</taxon>
        <taxon>Marchantiales</taxon>
        <taxon>Ricciaceae</taxon>
        <taxon>Riccia</taxon>
    </lineage>
</organism>
<feature type="region of interest" description="Disordered" evidence="1">
    <location>
        <begin position="279"/>
        <end position="301"/>
    </location>
</feature>
<evidence type="ECO:0000313" key="3">
    <source>
        <dbReference type="Proteomes" id="UP001633002"/>
    </source>
</evidence>
<reference evidence="2 3" key="1">
    <citation type="submission" date="2024-09" db="EMBL/GenBank/DDBJ databases">
        <title>Chromosome-scale assembly of Riccia sorocarpa.</title>
        <authorList>
            <person name="Paukszto L."/>
        </authorList>
    </citation>
    <scope>NUCLEOTIDE SEQUENCE [LARGE SCALE GENOMIC DNA]</scope>
    <source>
        <strain evidence="2">LP-2024</strain>
        <tissue evidence="2">Aerial parts of the thallus</tissue>
    </source>
</reference>
<evidence type="ECO:0000313" key="2">
    <source>
        <dbReference type="EMBL" id="KAL3696035.1"/>
    </source>
</evidence>
<gene>
    <name evidence="2" type="ORF">R1sor_010111</name>
</gene>
<evidence type="ECO:0000256" key="1">
    <source>
        <dbReference type="SAM" id="MobiDB-lite"/>
    </source>
</evidence>
<accession>A0ABD3I113</accession>
<feature type="region of interest" description="Disordered" evidence="1">
    <location>
        <begin position="196"/>
        <end position="249"/>
    </location>
</feature>
<comment type="caution">
    <text evidence="2">The sequence shown here is derived from an EMBL/GenBank/DDBJ whole genome shotgun (WGS) entry which is preliminary data.</text>
</comment>
<dbReference type="Proteomes" id="UP001633002">
    <property type="component" value="Unassembled WGS sequence"/>
</dbReference>
<sequence length="301" mass="33969">MAASGDCWKMGKIDSAKLEDLQTLVRRLEGLLYQRTEDPRRPKLDNNLVALTDLYMEAQQPQRSGKYCLHKTQLVKTPESTLTRDEVESWLERTLVTQLKIGIVQLRVISRQLFLLVLRNQEQQDRLMDVPDLQLDGFPKTLASWTVDFNPRKETLRRSATWVELPAIDPLLEHLGNRMLAELDQPTYKTMTKGEDALGEETSTQAEERLNGTNEDEENNNAELGHTVADSHDTMDEETQDGLKDQGLRQDLPVSDDQEVDLISGDLINQQVVAIGEGTLGSLADVEDEEMRSPSSRGVKG</sequence>